<evidence type="ECO:0000256" key="1">
    <source>
        <dbReference type="SAM" id="Coils"/>
    </source>
</evidence>
<evidence type="ECO:0000313" key="4">
    <source>
        <dbReference type="Proteomes" id="UP001152321"/>
    </source>
</evidence>
<accession>A0ABT6DN57</accession>
<sequence>MKKSALSSGLLVSSAAVTGLAMALLVGCGELKKVDEMHDSTVKMGETTGQMNKTTSEMNDTTSQMRNKMTSLEQKTQELKQVTDELYDTLRQGNAMQLRRDSYDAILKAPTLFKKISEANKYMMAFEFQIWNNMGQDMEPEKRDLLAQQAAMEFFLEIEELAPRDNSINATVQPDPKDLLGQDNRTASFNAMAIALHQVNRKEVRAEQMNKGLKTMTLLSLIEEALLAPRGQAQKGAAREIMAHEDKAIQLLQTRMNVFPLIFIDSVTKLGEKNIAAQAKMALFGWEFDMDCLNATQLEYLQTEVLEHAVKAKKLLIKLGKKPEMDSTVQRLLTKMSVKSDAKKAANIAASQTKLLGLIAELKAN</sequence>
<feature type="signal peptide" evidence="2">
    <location>
        <begin position="1"/>
        <end position="23"/>
    </location>
</feature>
<dbReference type="PROSITE" id="PS51257">
    <property type="entry name" value="PROKAR_LIPOPROTEIN"/>
    <property type="match status" value="1"/>
</dbReference>
<dbReference type="RefSeq" id="WP_277579413.1">
    <property type="nucleotide sequence ID" value="NZ_JANRMI010000005.1"/>
</dbReference>
<organism evidence="3 4">
    <name type="scientific">Bdellovibrio svalbardensis</name>
    <dbReference type="NCBI Taxonomy" id="2972972"/>
    <lineage>
        <taxon>Bacteria</taxon>
        <taxon>Pseudomonadati</taxon>
        <taxon>Bdellovibrionota</taxon>
        <taxon>Bdellovibrionia</taxon>
        <taxon>Bdellovibrionales</taxon>
        <taxon>Pseudobdellovibrionaceae</taxon>
        <taxon>Bdellovibrio</taxon>
    </lineage>
</organism>
<dbReference type="Proteomes" id="UP001152321">
    <property type="component" value="Unassembled WGS sequence"/>
</dbReference>
<evidence type="ECO:0000313" key="3">
    <source>
        <dbReference type="EMBL" id="MDG0817937.1"/>
    </source>
</evidence>
<keyword evidence="1" id="KW-0175">Coiled coil</keyword>
<keyword evidence="2" id="KW-0732">Signal</keyword>
<evidence type="ECO:0000256" key="2">
    <source>
        <dbReference type="SAM" id="SignalP"/>
    </source>
</evidence>
<keyword evidence="4" id="KW-1185">Reference proteome</keyword>
<comment type="caution">
    <text evidence="3">The sequence shown here is derived from an EMBL/GenBank/DDBJ whole genome shotgun (WGS) entry which is preliminary data.</text>
</comment>
<name>A0ABT6DN57_9BACT</name>
<protein>
    <recommendedName>
        <fullName evidence="5">Lipoprotein</fullName>
    </recommendedName>
</protein>
<dbReference type="EMBL" id="JANRMI010000005">
    <property type="protein sequence ID" value="MDG0817937.1"/>
    <property type="molecule type" value="Genomic_DNA"/>
</dbReference>
<feature type="coiled-coil region" evidence="1">
    <location>
        <begin position="62"/>
        <end position="92"/>
    </location>
</feature>
<proteinExistence type="predicted"/>
<gene>
    <name evidence="3" type="ORF">NWE73_16260</name>
</gene>
<reference evidence="3" key="1">
    <citation type="submission" date="2022-08" db="EMBL/GenBank/DDBJ databases">
        <title>Novel Bdellovibrio Species Isolated from Svalbard: Designation Bdellovibrio svalbardensis.</title>
        <authorList>
            <person name="Mitchell R.J."/>
            <person name="Choi S.Y."/>
        </authorList>
    </citation>
    <scope>NUCLEOTIDE SEQUENCE</scope>
    <source>
        <strain evidence="3">PAP01</strain>
    </source>
</reference>
<feature type="chain" id="PRO_5046743725" description="Lipoprotein" evidence="2">
    <location>
        <begin position="24"/>
        <end position="365"/>
    </location>
</feature>
<evidence type="ECO:0008006" key="5">
    <source>
        <dbReference type="Google" id="ProtNLM"/>
    </source>
</evidence>